<evidence type="ECO:0000313" key="13">
    <source>
        <dbReference type="Proteomes" id="UP000056255"/>
    </source>
</evidence>
<dbReference type="GeneID" id="97614605"/>
<organism evidence="6 12">
    <name type="scientific">Metallosphaera sedula</name>
    <dbReference type="NCBI Taxonomy" id="43687"/>
    <lineage>
        <taxon>Archaea</taxon>
        <taxon>Thermoproteota</taxon>
        <taxon>Thermoprotei</taxon>
        <taxon>Sulfolobales</taxon>
        <taxon>Sulfolobaceae</taxon>
        <taxon>Metallosphaera</taxon>
    </lineage>
</organism>
<dbReference type="PANTHER" id="PTHR42711:SF5">
    <property type="entry name" value="ABC TRANSPORTER ATP-BINDING PROTEIN NATA"/>
    <property type="match status" value="1"/>
</dbReference>
<evidence type="ECO:0000313" key="8">
    <source>
        <dbReference type="EMBL" id="AKV75749.1"/>
    </source>
</evidence>
<dbReference type="EMBL" id="CP012173">
    <property type="protein sequence ID" value="AKV75749.1"/>
    <property type="molecule type" value="Genomic_DNA"/>
</dbReference>
<dbReference type="SMART" id="SM00382">
    <property type="entry name" value="AAA"/>
    <property type="match status" value="1"/>
</dbReference>
<keyword evidence="2" id="KW-0813">Transport</keyword>
<evidence type="ECO:0000256" key="2">
    <source>
        <dbReference type="ARBA" id="ARBA00022448"/>
    </source>
</evidence>
<evidence type="ECO:0000313" key="14">
    <source>
        <dbReference type="Proteomes" id="UP000061362"/>
    </source>
</evidence>
<dbReference type="InterPro" id="IPR027417">
    <property type="entry name" value="P-loop_NTPase"/>
</dbReference>
<dbReference type="Proteomes" id="UP000029084">
    <property type="component" value="Chromosome"/>
</dbReference>
<evidence type="ECO:0000256" key="4">
    <source>
        <dbReference type="ARBA" id="ARBA00022840"/>
    </source>
</evidence>
<evidence type="ECO:0000313" key="6">
    <source>
        <dbReference type="EMBL" id="AIM26514.1"/>
    </source>
</evidence>
<dbReference type="EMBL" id="CP012174">
    <property type="protein sequence ID" value="AKV77996.1"/>
    <property type="molecule type" value="Genomic_DNA"/>
</dbReference>
<sequence length="273" mass="29882">MIEVDGLTKVYRDGTVALDHVTFQSNAKVLSVLGRNGAGKTTMMRILSTQLLPSSGTARILGLDVISEAEKLRTRIVSIPQEAKPVGFASPLEHLTMFLTARGESIKSALEESRRALKEIGLWEVRDKPCDDLSGGMKRKVFVAMALASNADLIFLDEPTTGLDPISRLEVWSVIKNISSRVVLTTHYMEEAEELSQDIVMLGKGKVIAKGTKEELLAPLRGKVRIEGIGDRLIGKTQISYMDENKAKEIVGKAVIKPVSLEDLFILHGEDGN</sequence>
<evidence type="ECO:0000256" key="3">
    <source>
        <dbReference type="ARBA" id="ARBA00022741"/>
    </source>
</evidence>
<dbReference type="Proteomes" id="UP000056255">
    <property type="component" value="Chromosome"/>
</dbReference>
<dbReference type="PANTHER" id="PTHR42711">
    <property type="entry name" value="ABC TRANSPORTER ATP-BINDING PROTEIN"/>
    <property type="match status" value="1"/>
</dbReference>
<dbReference type="PROSITE" id="PS50893">
    <property type="entry name" value="ABC_TRANSPORTER_2"/>
    <property type="match status" value="1"/>
</dbReference>
<evidence type="ECO:0000313" key="10">
    <source>
        <dbReference type="EMBL" id="AKV80241.1"/>
    </source>
</evidence>
<evidence type="ECO:0000313" key="9">
    <source>
        <dbReference type="EMBL" id="AKV77996.1"/>
    </source>
</evidence>
<evidence type="ECO:0000313" key="12">
    <source>
        <dbReference type="Proteomes" id="UP000029084"/>
    </source>
</evidence>
<dbReference type="GO" id="GO:0016887">
    <property type="term" value="F:ATP hydrolysis activity"/>
    <property type="evidence" value="ECO:0007669"/>
    <property type="project" value="InterPro"/>
</dbReference>
<dbReference type="Gene3D" id="3.40.50.300">
    <property type="entry name" value="P-loop containing nucleotide triphosphate hydrolases"/>
    <property type="match status" value="1"/>
</dbReference>
<accession>A0A088E261</accession>
<dbReference type="InterPro" id="IPR003593">
    <property type="entry name" value="AAA+_ATPase"/>
</dbReference>
<dbReference type="Proteomes" id="UP000068832">
    <property type="component" value="Chromosome"/>
</dbReference>
<dbReference type="SUPFAM" id="SSF52540">
    <property type="entry name" value="P-loop containing nucleoside triphosphate hydrolases"/>
    <property type="match status" value="1"/>
</dbReference>
<dbReference type="PATRIC" id="fig|43687.5.peg.361"/>
<name>A0A088E261_9CREN</name>
<dbReference type="Pfam" id="PF00005">
    <property type="entry name" value="ABC_tran"/>
    <property type="match status" value="1"/>
</dbReference>
<keyword evidence="3" id="KW-0547">Nucleotide-binding</keyword>
<proteinExistence type="inferred from homology"/>
<gene>
    <name evidence="6" type="ORF">HA72_0350</name>
    <name evidence="7" type="ORF">MsedA_0363</name>
    <name evidence="8" type="ORF">MsedB_0363</name>
    <name evidence="9" type="ORF">MsedC_0362</name>
    <name evidence="10" type="ORF">MsedD_0363</name>
    <name evidence="11" type="ORF">MsedE_0363</name>
</gene>
<dbReference type="InterPro" id="IPR003439">
    <property type="entry name" value="ABC_transporter-like_ATP-bd"/>
</dbReference>
<dbReference type="Proteomes" id="UP000062475">
    <property type="component" value="Chromosome"/>
</dbReference>
<dbReference type="EMBL" id="CP008822">
    <property type="protein sequence ID" value="AIM26514.1"/>
    <property type="molecule type" value="Genomic_DNA"/>
</dbReference>
<evidence type="ECO:0000313" key="15">
    <source>
        <dbReference type="Proteomes" id="UP000062398"/>
    </source>
</evidence>
<dbReference type="AlphaFoldDB" id="A0A088E261"/>
<dbReference type="EMBL" id="CP012172">
    <property type="protein sequence ID" value="AKV73507.1"/>
    <property type="molecule type" value="Genomic_DNA"/>
</dbReference>
<evidence type="ECO:0000259" key="5">
    <source>
        <dbReference type="PROSITE" id="PS50893"/>
    </source>
</evidence>
<dbReference type="OrthoDB" id="87732at2157"/>
<feature type="domain" description="ABC transporter" evidence="5">
    <location>
        <begin position="2"/>
        <end position="229"/>
    </location>
</feature>
<dbReference type="OMA" id="NVFQQCV"/>
<dbReference type="InterPro" id="IPR017871">
    <property type="entry name" value="ABC_transporter-like_CS"/>
</dbReference>
<dbReference type="Proteomes" id="UP000062398">
    <property type="component" value="Chromosome"/>
</dbReference>
<dbReference type="Proteomes" id="UP000061362">
    <property type="component" value="Chromosome"/>
</dbReference>
<reference evidence="6 12" key="1">
    <citation type="journal article" date="2014" name="J. Bacteriol.">
        <title>Role of an Archaeal PitA Transporter in the Copper and Arsenic Resistance of Metallosphaera sedula, an Extreme Thermoacidophile.</title>
        <authorList>
            <person name="McCarthy S."/>
            <person name="Ai C."/>
            <person name="Wheaton G."/>
            <person name="Tevatia R."/>
            <person name="Eckrich V."/>
            <person name="Kelly R."/>
            <person name="Blum P."/>
        </authorList>
    </citation>
    <scope>NUCLEOTIDE SEQUENCE [LARGE SCALE GENOMIC DNA]</scope>
    <source>
        <strain evidence="6 12">CuR1</strain>
    </source>
</reference>
<dbReference type="InterPro" id="IPR050763">
    <property type="entry name" value="ABC_transporter_ATP-binding"/>
</dbReference>
<evidence type="ECO:0000313" key="17">
    <source>
        <dbReference type="Proteomes" id="UP000068832"/>
    </source>
</evidence>
<evidence type="ECO:0000256" key="1">
    <source>
        <dbReference type="ARBA" id="ARBA00005417"/>
    </source>
</evidence>
<dbReference type="EMBL" id="CP012175">
    <property type="protein sequence ID" value="AKV80241.1"/>
    <property type="molecule type" value="Genomic_DNA"/>
</dbReference>
<keyword evidence="4" id="KW-0067">ATP-binding</keyword>
<evidence type="ECO:0000313" key="16">
    <source>
        <dbReference type="Proteomes" id="UP000062475"/>
    </source>
</evidence>
<evidence type="ECO:0000313" key="11">
    <source>
        <dbReference type="EMBL" id="AKV82487.1"/>
    </source>
</evidence>
<dbReference type="RefSeq" id="WP_011921495.1">
    <property type="nucleotide sequence ID" value="NZ_AP019770.1"/>
</dbReference>
<reference evidence="14 15" key="2">
    <citation type="journal article" date="2015" name="Genome Announc.">
        <title>Complete Genome Sequences of Evolved Arsenate-Resistant Metallosphaera sedula Strains.</title>
        <authorList>
            <person name="Ai C."/>
            <person name="McCarthy S."/>
            <person name="Schackwitz W."/>
            <person name="Martin J."/>
            <person name="Lipzen A."/>
            <person name="Blum P."/>
        </authorList>
    </citation>
    <scope>NUCLEOTIDE SEQUENCE [LARGE SCALE GENOMIC DNA]</scope>
    <source>
        <strain evidence="9 15">ARS120-1</strain>
        <strain evidence="10 14">ARS120-2</strain>
        <strain evidence="7 17">ARS50-1</strain>
        <strain evidence="8 16">ARS50-2</strain>
    </source>
</reference>
<reference evidence="11 13" key="3">
    <citation type="submission" date="2015-07" db="EMBL/GenBank/DDBJ databases">
        <title>Physiological, transcriptional responses and genome re-sequencing of acid resistant extremely thermoacidophilic Metallosphaera sedula SARC-M1.</title>
        <authorList>
            <person name="Ai C."/>
            <person name="McCarthy S."/>
            <person name="Eckrich V."/>
            <person name="Rudrappa D."/>
            <person name="Qiu G."/>
            <person name="Blum P."/>
        </authorList>
    </citation>
    <scope>NUCLEOTIDE SEQUENCE [LARGE SCALE GENOMIC DNA]</scope>
    <source>
        <strain evidence="11 13">SARC-M1</strain>
    </source>
</reference>
<comment type="similarity">
    <text evidence="1">Belongs to the ABC transporter superfamily.</text>
</comment>
<protein>
    <submittedName>
        <fullName evidence="6">ABC transporter related protein</fullName>
    </submittedName>
    <submittedName>
        <fullName evidence="7">Multidrug ABC transporter ATPase</fullName>
    </submittedName>
</protein>
<dbReference type="EMBL" id="CP012176">
    <property type="protein sequence ID" value="AKV82487.1"/>
    <property type="molecule type" value="Genomic_DNA"/>
</dbReference>
<dbReference type="GO" id="GO:0005524">
    <property type="term" value="F:ATP binding"/>
    <property type="evidence" value="ECO:0007669"/>
    <property type="project" value="UniProtKB-KW"/>
</dbReference>
<evidence type="ECO:0000313" key="7">
    <source>
        <dbReference type="EMBL" id="AKV73507.1"/>
    </source>
</evidence>
<dbReference type="PROSITE" id="PS00211">
    <property type="entry name" value="ABC_TRANSPORTER_1"/>
    <property type="match status" value="1"/>
</dbReference>